<evidence type="ECO:0008006" key="3">
    <source>
        <dbReference type="Google" id="ProtNLM"/>
    </source>
</evidence>
<proteinExistence type="predicted"/>
<evidence type="ECO:0000313" key="1">
    <source>
        <dbReference type="EMBL" id="KAA5416714.1"/>
    </source>
</evidence>
<accession>A0A108T366</accession>
<dbReference type="PROSITE" id="PS51257">
    <property type="entry name" value="PROKAR_LIPOPROTEIN"/>
    <property type="match status" value="1"/>
</dbReference>
<dbReference type="RefSeq" id="WP_060408475.1">
    <property type="nucleotide sequence ID" value="NZ_CABMLT010000027.1"/>
</dbReference>
<evidence type="ECO:0000313" key="2">
    <source>
        <dbReference type="Proteomes" id="UP000448877"/>
    </source>
</evidence>
<comment type="caution">
    <text evidence="1">The sequence shown here is derived from an EMBL/GenBank/DDBJ whole genome shotgun (WGS) entry which is preliminary data.</text>
</comment>
<sequence length="158" mass="17830">MKKLFSITLLLLILCGCGDDEVNLPFTEPEADWNLSYSEMESRYQNIITETFSTDENIVLGDFGISSGSLSGVSALLYTEKNGIKTRYYFNKYRKLICSEVIIKTDEDISKLIEKKYGTPKPNGYTWENGNCLIGVYGKDSFWGISYANPTYVATYGN</sequence>
<organism evidence="1 2">
    <name type="scientific">Bacteroides cellulosilyticus</name>
    <dbReference type="NCBI Taxonomy" id="246787"/>
    <lineage>
        <taxon>Bacteria</taxon>
        <taxon>Pseudomonadati</taxon>
        <taxon>Bacteroidota</taxon>
        <taxon>Bacteroidia</taxon>
        <taxon>Bacteroidales</taxon>
        <taxon>Bacteroidaceae</taxon>
        <taxon>Bacteroides</taxon>
    </lineage>
</organism>
<dbReference type="Proteomes" id="UP000448877">
    <property type="component" value="Unassembled WGS sequence"/>
</dbReference>
<gene>
    <name evidence="1" type="ORF">F2Y81_14745</name>
</gene>
<dbReference type="AlphaFoldDB" id="A0A108T366"/>
<protein>
    <recommendedName>
        <fullName evidence="3">Lipoprotein</fullName>
    </recommendedName>
</protein>
<reference evidence="1 2" key="1">
    <citation type="journal article" date="2019" name="Nat. Med.">
        <title>A library of human gut bacterial isolates paired with longitudinal multiomics data enables mechanistic microbiome research.</title>
        <authorList>
            <person name="Poyet M."/>
            <person name="Groussin M."/>
            <person name="Gibbons S.M."/>
            <person name="Avila-Pacheco J."/>
            <person name="Jiang X."/>
            <person name="Kearney S.M."/>
            <person name="Perrotta A.R."/>
            <person name="Berdy B."/>
            <person name="Zhao S."/>
            <person name="Lieberman T.D."/>
            <person name="Swanson P.K."/>
            <person name="Smith M."/>
            <person name="Roesemann S."/>
            <person name="Alexander J.E."/>
            <person name="Rich S.A."/>
            <person name="Livny J."/>
            <person name="Vlamakis H."/>
            <person name="Clish C."/>
            <person name="Bullock K."/>
            <person name="Deik A."/>
            <person name="Scott J."/>
            <person name="Pierce K.A."/>
            <person name="Xavier R.J."/>
            <person name="Alm E.J."/>
        </authorList>
    </citation>
    <scope>NUCLEOTIDE SEQUENCE [LARGE SCALE GENOMIC DNA]</scope>
    <source>
        <strain evidence="1 2">BIOML-A6</strain>
    </source>
</reference>
<name>A0A108T366_9BACE</name>
<dbReference type="GeneID" id="66308507"/>
<dbReference type="EMBL" id="VVYV01000025">
    <property type="protein sequence ID" value="KAA5416714.1"/>
    <property type="molecule type" value="Genomic_DNA"/>
</dbReference>